<dbReference type="EMBL" id="DAATFF010000053">
    <property type="protein sequence ID" value="HAE8505826.1"/>
    <property type="molecule type" value="Genomic_DNA"/>
</dbReference>
<comment type="caution">
    <text evidence="2">The sequence shown here is derived from an EMBL/GenBank/DDBJ whole genome shotgun (WGS) entry which is preliminary data.</text>
</comment>
<sequence>MQKTLLAKAILRTLAEKFQQEANVTFPPELVAMVDSLESELQREELSAQTGRGWRSAG</sequence>
<dbReference type="EMBL" id="DAARMD010000045">
    <property type="protein sequence ID" value="HAE2992555.1"/>
    <property type="molecule type" value="Genomic_DNA"/>
</dbReference>
<evidence type="ECO:0000313" key="3">
    <source>
        <dbReference type="EMBL" id="HAE8505826.1"/>
    </source>
</evidence>
<reference evidence="2" key="1">
    <citation type="journal article" date="2018" name="Genome Biol.">
        <title>SKESA: strategic k-mer extension for scrupulous assemblies.</title>
        <authorList>
            <person name="Souvorov A."/>
            <person name="Agarwala R."/>
            <person name="Lipman D.J."/>
        </authorList>
    </citation>
    <scope>NUCLEOTIDE SEQUENCE</scope>
    <source>
        <strain evidence="1">151-85</strain>
        <strain evidence="2">313-87</strain>
        <strain evidence="3">464-85</strain>
    </source>
</reference>
<evidence type="ECO:0000313" key="2">
    <source>
        <dbReference type="EMBL" id="HAE2992555.1"/>
    </source>
</evidence>
<organism evidence="2">
    <name type="scientific">Salmonella enterica subsp. salamae serovar 58:d:z6</name>
    <dbReference type="NCBI Taxonomy" id="41517"/>
    <lineage>
        <taxon>Bacteria</taxon>
        <taxon>Pseudomonadati</taxon>
        <taxon>Pseudomonadota</taxon>
        <taxon>Gammaproteobacteria</taxon>
        <taxon>Enterobacterales</taxon>
        <taxon>Enterobacteriaceae</taxon>
        <taxon>Salmonella</taxon>
    </lineage>
</organism>
<protein>
    <submittedName>
        <fullName evidence="2">Uncharacterized protein</fullName>
    </submittedName>
</protein>
<accession>A0A729AXQ3</accession>
<gene>
    <name evidence="2" type="ORF">GNC47_004707</name>
    <name evidence="1" type="ORF">GND17_004742</name>
    <name evidence="3" type="ORF">GND55_004720</name>
</gene>
<name>A0A729AXQ3_SALER</name>
<proteinExistence type="predicted"/>
<reference evidence="2" key="2">
    <citation type="submission" date="2018-07" db="EMBL/GenBank/DDBJ databases">
        <authorList>
            <consortium name="NCBI Pathogen Detection Project"/>
        </authorList>
    </citation>
    <scope>NUCLEOTIDE SEQUENCE</scope>
    <source>
        <strain evidence="1">151-85</strain>
        <strain evidence="2">313-87</strain>
        <strain evidence="3">464-85</strain>
    </source>
</reference>
<dbReference type="EMBL" id="DAARJT010000053">
    <property type="protein sequence ID" value="HAE2718598.1"/>
    <property type="molecule type" value="Genomic_DNA"/>
</dbReference>
<dbReference type="AlphaFoldDB" id="A0A729AXQ3"/>
<evidence type="ECO:0000313" key="1">
    <source>
        <dbReference type="EMBL" id="HAE2718598.1"/>
    </source>
</evidence>